<reference evidence="1" key="2">
    <citation type="journal article" date="2024" name="Plant">
        <title>Genomic evolution and insights into agronomic trait innovations of Sesamum species.</title>
        <authorList>
            <person name="Miao H."/>
            <person name="Wang L."/>
            <person name="Qu L."/>
            <person name="Liu H."/>
            <person name="Sun Y."/>
            <person name="Le M."/>
            <person name="Wang Q."/>
            <person name="Wei S."/>
            <person name="Zheng Y."/>
            <person name="Lin W."/>
            <person name="Duan Y."/>
            <person name="Cao H."/>
            <person name="Xiong S."/>
            <person name="Wang X."/>
            <person name="Wei L."/>
            <person name="Li C."/>
            <person name="Ma Q."/>
            <person name="Ju M."/>
            <person name="Zhao R."/>
            <person name="Li G."/>
            <person name="Mu C."/>
            <person name="Tian Q."/>
            <person name="Mei H."/>
            <person name="Zhang T."/>
            <person name="Gao T."/>
            <person name="Zhang H."/>
        </authorList>
    </citation>
    <scope>NUCLEOTIDE SEQUENCE</scope>
    <source>
        <strain evidence="1">KEN1</strain>
    </source>
</reference>
<gene>
    <name evidence="1" type="ORF">Slati_2969500</name>
</gene>
<organism evidence="1">
    <name type="scientific">Sesamum latifolium</name>
    <dbReference type="NCBI Taxonomy" id="2727402"/>
    <lineage>
        <taxon>Eukaryota</taxon>
        <taxon>Viridiplantae</taxon>
        <taxon>Streptophyta</taxon>
        <taxon>Embryophyta</taxon>
        <taxon>Tracheophyta</taxon>
        <taxon>Spermatophyta</taxon>
        <taxon>Magnoliopsida</taxon>
        <taxon>eudicotyledons</taxon>
        <taxon>Gunneridae</taxon>
        <taxon>Pentapetalae</taxon>
        <taxon>asterids</taxon>
        <taxon>lamiids</taxon>
        <taxon>Lamiales</taxon>
        <taxon>Pedaliaceae</taxon>
        <taxon>Sesamum</taxon>
    </lineage>
</organism>
<sequence length="411" mass="46510">MDRIISPAQSAFVPGRLVTDNVLLAFETNHFLNTHSKGKQHYMNLKLDISKAYNRVEWSFLRKEFGTGGGYLSRAPRISHLLFADDTMVFCPAKLNTVQSVRHVLTTYKLASGQEINLHKSFAAFSRNTPLDIQRSVLMFWVFVLKTNTRLPKTLLREFQALAEDFFWHEGDRRRIHWLAWDQMCNSKLEGGLGFRNLEAFNLALLAKQLWGLLSRPESLISRVLKANYFPHSHLFDAKLGSRPSYTWRSVMAAMNLFRAGCQWRIGKGHSVNIWTDPRYPSSMKCILISLPSRSAIARFASPARILALASSRVLTHPILTELSKLNSTSFMKFPLSSSRVVVAIFMNAIHSSISFSMFWKPITSRLSMALYGCKGWSMVPAQCVFFGTFLEFLPGSSSSLVPTNVSVALV</sequence>
<dbReference type="AlphaFoldDB" id="A0AAW2VES1"/>
<name>A0AAW2VES1_9LAMI</name>
<dbReference type="PANTHER" id="PTHR33116">
    <property type="entry name" value="REVERSE TRANSCRIPTASE ZINC-BINDING DOMAIN-CONTAINING PROTEIN-RELATED-RELATED"/>
    <property type="match status" value="1"/>
</dbReference>
<evidence type="ECO:0000313" key="1">
    <source>
        <dbReference type="EMBL" id="KAL0427947.1"/>
    </source>
</evidence>
<protein>
    <submittedName>
        <fullName evidence="1">Mitochondrial protein</fullName>
    </submittedName>
</protein>
<dbReference type="EMBL" id="JACGWN010000010">
    <property type="protein sequence ID" value="KAL0427947.1"/>
    <property type="molecule type" value="Genomic_DNA"/>
</dbReference>
<comment type="caution">
    <text evidence="1">The sequence shown here is derived from an EMBL/GenBank/DDBJ whole genome shotgun (WGS) entry which is preliminary data.</text>
</comment>
<proteinExistence type="predicted"/>
<accession>A0AAW2VES1</accession>
<dbReference type="PANTHER" id="PTHR33116:SF86">
    <property type="entry name" value="REVERSE TRANSCRIPTASE DOMAIN-CONTAINING PROTEIN"/>
    <property type="match status" value="1"/>
</dbReference>
<reference evidence="1" key="1">
    <citation type="submission" date="2020-06" db="EMBL/GenBank/DDBJ databases">
        <authorList>
            <person name="Li T."/>
            <person name="Hu X."/>
            <person name="Zhang T."/>
            <person name="Song X."/>
            <person name="Zhang H."/>
            <person name="Dai N."/>
            <person name="Sheng W."/>
            <person name="Hou X."/>
            <person name="Wei L."/>
        </authorList>
    </citation>
    <scope>NUCLEOTIDE SEQUENCE</scope>
    <source>
        <strain evidence="1">KEN1</strain>
        <tissue evidence="1">Leaf</tissue>
    </source>
</reference>